<accession>A0A645EP25</accession>
<dbReference type="InterPro" id="IPR016732">
    <property type="entry name" value="UCP018688"/>
</dbReference>
<reference evidence="2" key="1">
    <citation type="submission" date="2019-08" db="EMBL/GenBank/DDBJ databases">
        <authorList>
            <person name="Kucharzyk K."/>
            <person name="Murdoch R.W."/>
            <person name="Higgins S."/>
            <person name="Loffler F."/>
        </authorList>
    </citation>
    <scope>NUCLEOTIDE SEQUENCE</scope>
</reference>
<organism evidence="2">
    <name type="scientific">bioreactor metagenome</name>
    <dbReference type="NCBI Taxonomy" id="1076179"/>
    <lineage>
        <taxon>unclassified sequences</taxon>
        <taxon>metagenomes</taxon>
        <taxon>ecological metagenomes</taxon>
    </lineage>
</organism>
<name>A0A645EP25_9ZZZZ</name>
<dbReference type="Gene3D" id="3.40.630.30">
    <property type="match status" value="1"/>
</dbReference>
<comment type="caution">
    <text evidence="2">The sequence shown here is derived from an EMBL/GenBank/DDBJ whole genome shotgun (WGS) entry which is preliminary data.</text>
</comment>
<dbReference type="InterPro" id="IPR016181">
    <property type="entry name" value="Acyl_CoA_acyltransferase"/>
</dbReference>
<dbReference type="InterPro" id="IPR024320">
    <property type="entry name" value="LPG_synthase_C"/>
</dbReference>
<evidence type="ECO:0000313" key="2">
    <source>
        <dbReference type="EMBL" id="MPN03022.1"/>
    </source>
</evidence>
<evidence type="ECO:0000259" key="1">
    <source>
        <dbReference type="Pfam" id="PF09924"/>
    </source>
</evidence>
<dbReference type="PANTHER" id="PTHR41373">
    <property type="entry name" value="DUF2156 DOMAIN-CONTAINING PROTEIN"/>
    <property type="match status" value="1"/>
</dbReference>
<gene>
    <name evidence="2" type="ORF">SDC9_150245</name>
</gene>
<proteinExistence type="predicted"/>
<dbReference type="Pfam" id="PF09924">
    <property type="entry name" value="LPG_synthase_C"/>
    <property type="match status" value="1"/>
</dbReference>
<feature type="domain" description="Phosphatidylglycerol lysyltransferase C-terminal" evidence="1">
    <location>
        <begin position="2"/>
        <end position="121"/>
    </location>
</feature>
<dbReference type="AlphaFoldDB" id="A0A645EP25"/>
<dbReference type="EMBL" id="VSSQ01048972">
    <property type="protein sequence ID" value="MPN03022.1"/>
    <property type="molecule type" value="Genomic_DNA"/>
</dbReference>
<sequence length="127" mass="14791">MWLDNRLNGVEDVQLEHENIAIQLGLSNFAQLELSGIVIYIDNVMCGYAYGAPLAENSYDVIIEKGDRRIADIYRVLNRDLVRLCCKEYQYINREEDVGVEGLRYAKLSYQPDVLLEKYLLREVRNE</sequence>
<dbReference type="SUPFAM" id="SSF55729">
    <property type="entry name" value="Acyl-CoA N-acyltransferases (Nat)"/>
    <property type="match status" value="1"/>
</dbReference>
<protein>
    <recommendedName>
        <fullName evidence="1">Phosphatidylglycerol lysyltransferase C-terminal domain-containing protein</fullName>
    </recommendedName>
</protein>
<dbReference type="PANTHER" id="PTHR41373:SF1">
    <property type="entry name" value="PHOSPHATIDYLGLYCEROL LYSYLTRANSFERASE C-TERMINAL DOMAIN-CONTAINING PROTEIN"/>
    <property type="match status" value="1"/>
</dbReference>